<gene>
    <name evidence="3" type="ORF">V6x_45340</name>
</gene>
<dbReference type="EMBL" id="CP036347">
    <property type="protein sequence ID" value="QDU04803.1"/>
    <property type="molecule type" value="Genomic_DNA"/>
</dbReference>
<sequence>MTWPELSIEDFPPRRDDEPSSLRQDIIDELSDHFVCALNRELLKNPDEQVARRRVLEQFGDPIKVARQLWLDAMKEKIMSQRILVGISAVMAACCIAVVVFSWLLIKESQTVNARMLEQLTAIADRPVPVTTGDVDQQILKQLEQLNQNQETQSSSTQNEMCQISFDLIKAGSEKNPAVGFKGKLIKSGDQTDSFLVEAESDESGKLDFGRLPWGKYSLSLQSPWGEHNFNWEGAGTGTAFTTIPGRDYTRTIVCPAATPDAVPVQFKVEWPEHLKANDCYLLCDFRNWLSPSASSQIQFKSARMIENDTWYYVRDQKTQPSGVYLIDQKNQVVACPLSKDEKLIDISLNSLNVSPSIDLRQGHYDMFLFYLIHKNDLARLSALNKYEYGKILDPRNKVLSTFTQLRYRSYGTPFNSPTTFIVPFLNESLLSQEKEPGKFNSLSEYANGIVLPDRISFSADQTQKNVWQIKVPELDQLKIPEDVKQSVGNTAGGGFF</sequence>
<name>A0A517WHR8_9PLAN</name>
<keyword evidence="2" id="KW-0812">Transmembrane</keyword>
<feature type="transmembrane region" description="Helical" evidence="2">
    <location>
        <begin position="83"/>
        <end position="106"/>
    </location>
</feature>
<keyword evidence="2" id="KW-1133">Transmembrane helix</keyword>
<dbReference type="AlphaFoldDB" id="A0A517WHR8"/>
<protein>
    <submittedName>
        <fullName evidence="3">Uncharacterized protein</fullName>
    </submittedName>
</protein>
<feature type="compositionally biased region" description="Basic and acidic residues" evidence="1">
    <location>
        <begin position="11"/>
        <end position="20"/>
    </location>
</feature>
<keyword evidence="2" id="KW-0472">Membrane</keyword>
<evidence type="ECO:0000256" key="1">
    <source>
        <dbReference type="SAM" id="MobiDB-lite"/>
    </source>
</evidence>
<evidence type="ECO:0000256" key="2">
    <source>
        <dbReference type="SAM" id="Phobius"/>
    </source>
</evidence>
<evidence type="ECO:0000313" key="3">
    <source>
        <dbReference type="EMBL" id="QDU04803.1"/>
    </source>
</evidence>
<dbReference type="Proteomes" id="UP000320722">
    <property type="component" value="Chromosome"/>
</dbReference>
<organism evidence="3 4">
    <name type="scientific">Gimesia chilikensis</name>
    <dbReference type="NCBI Taxonomy" id="2605989"/>
    <lineage>
        <taxon>Bacteria</taxon>
        <taxon>Pseudomonadati</taxon>
        <taxon>Planctomycetota</taxon>
        <taxon>Planctomycetia</taxon>
        <taxon>Planctomycetales</taxon>
        <taxon>Planctomycetaceae</taxon>
        <taxon>Gimesia</taxon>
    </lineage>
</organism>
<evidence type="ECO:0000313" key="4">
    <source>
        <dbReference type="Proteomes" id="UP000320722"/>
    </source>
</evidence>
<reference evidence="3 4" key="1">
    <citation type="submission" date="2019-02" db="EMBL/GenBank/DDBJ databases">
        <title>Deep-cultivation of Planctomycetes and their phenomic and genomic characterization uncovers novel biology.</title>
        <authorList>
            <person name="Wiegand S."/>
            <person name="Jogler M."/>
            <person name="Boedeker C."/>
            <person name="Pinto D."/>
            <person name="Vollmers J."/>
            <person name="Rivas-Marin E."/>
            <person name="Kohn T."/>
            <person name="Peeters S.H."/>
            <person name="Heuer A."/>
            <person name="Rast P."/>
            <person name="Oberbeckmann S."/>
            <person name="Bunk B."/>
            <person name="Jeske O."/>
            <person name="Meyerdierks A."/>
            <person name="Storesund J.E."/>
            <person name="Kallscheuer N."/>
            <person name="Luecker S."/>
            <person name="Lage O.M."/>
            <person name="Pohl T."/>
            <person name="Merkel B.J."/>
            <person name="Hornburger P."/>
            <person name="Mueller R.-W."/>
            <person name="Bruemmer F."/>
            <person name="Labrenz M."/>
            <person name="Spormann A.M."/>
            <person name="Op den Camp H."/>
            <person name="Overmann J."/>
            <person name="Amann R."/>
            <person name="Jetten M.S.M."/>
            <person name="Mascher T."/>
            <person name="Medema M.H."/>
            <person name="Devos D.P."/>
            <person name="Kaster A.-K."/>
            <person name="Ovreas L."/>
            <person name="Rohde M."/>
            <person name="Galperin M.Y."/>
            <person name="Jogler C."/>
        </authorList>
    </citation>
    <scope>NUCLEOTIDE SEQUENCE [LARGE SCALE GENOMIC DNA]</scope>
    <source>
        <strain evidence="3 4">V6</strain>
    </source>
</reference>
<feature type="region of interest" description="Disordered" evidence="1">
    <location>
        <begin position="1"/>
        <end position="20"/>
    </location>
</feature>
<accession>A0A517WHR8</accession>
<proteinExistence type="predicted"/>
<dbReference type="RefSeq" id="WP_145042575.1">
    <property type="nucleotide sequence ID" value="NZ_CP036347.1"/>
</dbReference>